<dbReference type="Gene3D" id="3.10.20.740">
    <property type="match status" value="1"/>
</dbReference>
<proteinExistence type="predicted"/>
<dbReference type="SUPFAM" id="SSF51971">
    <property type="entry name" value="Nucleotide-binding domain"/>
    <property type="match status" value="1"/>
</dbReference>
<dbReference type="CDD" id="cd00207">
    <property type="entry name" value="fer2"/>
    <property type="match status" value="1"/>
</dbReference>
<keyword evidence="5" id="KW-0411">Iron-sulfur</keyword>
<dbReference type="PROSITE" id="PS51085">
    <property type="entry name" value="2FE2S_FER_2"/>
    <property type="match status" value="1"/>
</dbReference>
<evidence type="ECO:0000259" key="7">
    <source>
        <dbReference type="PROSITE" id="PS51379"/>
    </source>
</evidence>
<evidence type="ECO:0000313" key="9">
    <source>
        <dbReference type="EMBL" id="BBO82865.1"/>
    </source>
</evidence>
<dbReference type="InterPro" id="IPR036010">
    <property type="entry name" value="2Fe-2S_ferredoxin-like_sf"/>
</dbReference>
<reference evidence="9 10" key="1">
    <citation type="submission" date="2019-11" db="EMBL/GenBank/DDBJ databases">
        <title>Comparative genomics of hydrocarbon-degrading Desulfosarcina strains.</title>
        <authorList>
            <person name="Watanabe M."/>
            <person name="Kojima H."/>
            <person name="Fukui M."/>
        </authorList>
    </citation>
    <scope>NUCLEOTIDE SEQUENCE [LARGE SCALE GENOMIC DNA]</scope>
    <source>
        <strain evidence="9 10">28bB2T</strain>
    </source>
</reference>
<dbReference type="InterPro" id="IPR009051">
    <property type="entry name" value="Helical_ferredxn"/>
</dbReference>
<dbReference type="PROSITE" id="PS00198">
    <property type="entry name" value="4FE4S_FER_1"/>
    <property type="match status" value="1"/>
</dbReference>
<keyword evidence="2" id="KW-0479">Metal-binding</keyword>
<organism evidence="9 10">
    <name type="scientific">Desulfosarcina ovata subsp. sediminis</name>
    <dbReference type="NCBI Taxonomy" id="885957"/>
    <lineage>
        <taxon>Bacteria</taxon>
        <taxon>Pseudomonadati</taxon>
        <taxon>Thermodesulfobacteriota</taxon>
        <taxon>Desulfobacteria</taxon>
        <taxon>Desulfobacterales</taxon>
        <taxon>Desulfosarcinaceae</taxon>
        <taxon>Desulfosarcina</taxon>
    </lineage>
</organism>
<name>A0A5K7ZPK6_9BACT</name>
<dbReference type="KEGG" id="dov:DSCO28_34310"/>
<dbReference type="PROSITE" id="PS51839">
    <property type="entry name" value="4FE4S_HC3"/>
    <property type="match status" value="1"/>
</dbReference>
<dbReference type="InterPro" id="IPR001041">
    <property type="entry name" value="2Fe-2S_ferredoxin-type"/>
</dbReference>
<dbReference type="Pfam" id="PF14691">
    <property type="entry name" value="Fer4_20"/>
    <property type="match status" value="1"/>
</dbReference>
<dbReference type="SUPFAM" id="SSF46548">
    <property type="entry name" value="alpha-helical ferredoxin"/>
    <property type="match status" value="2"/>
</dbReference>
<dbReference type="FunFam" id="3.30.70.20:FF:000035">
    <property type="entry name" value="Iron hydrogenase 1"/>
    <property type="match status" value="1"/>
</dbReference>
<evidence type="ECO:0000259" key="6">
    <source>
        <dbReference type="PROSITE" id="PS51085"/>
    </source>
</evidence>
<dbReference type="Pfam" id="PF13510">
    <property type="entry name" value="Fer2_4"/>
    <property type="match status" value="1"/>
</dbReference>
<dbReference type="InterPro" id="IPR017896">
    <property type="entry name" value="4Fe4S_Fe-S-bd"/>
</dbReference>
<dbReference type="GO" id="GO:0051539">
    <property type="term" value="F:4 iron, 4 sulfur cluster binding"/>
    <property type="evidence" value="ECO:0007669"/>
    <property type="project" value="UniProtKB-KW"/>
</dbReference>
<dbReference type="PANTHER" id="PTHR42783">
    <property type="entry name" value="GLUTAMATE SYNTHASE [NADPH] SMALL CHAIN"/>
    <property type="match status" value="1"/>
</dbReference>
<dbReference type="PRINTS" id="PR00419">
    <property type="entry name" value="ADXRDTASE"/>
</dbReference>
<keyword evidence="1" id="KW-0004">4Fe-4S</keyword>
<evidence type="ECO:0000256" key="2">
    <source>
        <dbReference type="ARBA" id="ARBA00022723"/>
    </source>
</evidence>
<sequence length="738" mass="80673">MKVIELTINDRKVSAEAGISILEAARQAGIYIPSLCYHPSVPSSNLMPDKFIYQGGKRIHNEQALDANCNLCLVQVNGRGAIVKACETPVEAGMVVTTENDEIKKKRKESLTSILVHHPNICLTCDRDPRCPPFGVCSRSANVPDRCVACPGYATCELIRIADHIGMVGITIPREPVDASLIDDNPFLDFDPKLCVGCTRCIRFCKEVRGIGALGYVSKAGRIITGTKAPSFQESGCHFCFGCVEVCPTGALSDKKTKWNEKKEGEERKKDVVPCMAACPLQIDIPAYLYAVTKKNYDDALEIIQEKLPFASLCGHVCTHPCESACRRNELDQPVAIKAIKRFVAETVPFVETPSKAVSDKKVAVVGSGPAGMTAAYFLRKKGGHQVTVFEAFSEAGGMPLTGIPRFRLPKTVLNLELERLRRLGVEIITNQPVESVSDLFKSGFNAVLMSIGAHEEIVLGIPGEENPGIMGAIGLLRKVNSGEKVDLGDRVAIIGGGNVAFDAARVSKRLGAKEVTIVYRRSEKEMPADAEEVKQAADEGINYMYLTSPIRYELNGKKIRVECIRNKLKRPDASGRPRPKPVKGSEFSFEVDRVITAIGQSTRMPQELHTDMDVNGRFKVEENTLMMNTDGVFAAGDAVSGPKTVTTAIAMGAKAANTINIYLGGQMIVDLATFNPENLPQQLEQDDKFLAKRMPMPLRPAENRKNNFEQVELGLTEEMAVAEAKRCLRCSLRLGIE</sequence>
<feature type="domain" description="2Fe-2S ferredoxin-type" evidence="6">
    <location>
        <begin position="2"/>
        <end position="102"/>
    </location>
</feature>
<feature type="domain" description="4Fe-4S ferredoxin-type" evidence="7">
    <location>
        <begin position="228"/>
        <end position="257"/>
    </location>
</feature>
<dbReference type="Proteomes" id="UP000425960">
    <property type="component" value="Chromosome"/>
</dbReference>
<evidence type="ECO:0000313" key="10">
    <source>
        <dbReference type="Proteomes" id="UP000425960"/>
    </source>
</evidence>
<dbReference type="EMBL" id="AP021876">
    <property type="protein sequence ID" value="BBO82865.1"/>
    <property type="molecule type" value="Genomic_DNA"/>
</dbReference>
<feature type="domain" description="4Fe-4S ferredoxin-type" evidence="7">
    <location>
        <begin position="186"/>
        <end position="216"/>
    </location>
</feature>
<dbReference type="InterPro" id="IPR036188">
    <property type="entry name" value="FAD/NAD-bd_sf"/>
</dbReference>
<dbReference type="AlphaFoldDB" id="A0A5K7ZPK6"/>
<dbReference type="Gene3D" id="3.50.50.60">
    <property type="entry name" value="FAD/NAD(P)-binding domain"/>
    <property type="match status" value="2"/>
</dbReference>
<dbReference type="SUPFAM" id="SSF54292">
    <property type="entry name" value="2Fe-2S ferredoxin-like"/>
    <property type="match status" value="1"/>
</dbReference>
<evidence type="ECO:0000256" key="4">
    <source>
        <dbReference type="ARBA" id="ARBA00023004"/>
    </source>
</evidence>
<evidence type="ECO:0000259" key="8">
    <source>
        <dbReference type="PROSITE" id="PS51839"/>
    </source>
</evidence>
<keyword evidence="4" id="KW-0408">Iron</keyword>
<dbReference type="InterPro" id="IPR054351">
    <property type="entry name" value="NADH_UbQ_OxRdtase_ferredoxin"/>
</dbReference>
<evidence type="ECO:0000256" key="5">
    <source>
        <dbReference type="ARBA" id="ARBA00023014"/>
    </source>
</evidence>
<dbReference type="PROSITE" id="PS51379">
    <property type="entry name" value="4FE4S_FER_2"/>
    <property type="match status" value="2"/>
</dbReference>
<dbReference type="PANTHER" id="PTHR42783:SF3">
    <property type="entry name" value="GLUTAMATE SYNTHASE [NADPH] SMALL CHAIN-RELATED"/>
    <property type="match status" value="1"/>
</dbReference>
<dbReference type="Gene3D" id="3.30.70.20">
    <property type="match status" value="1"/>
</dbReference>
<dbReference type="Gene3D" id="1.10.1060.10">
    <property type="entry name" value="Alpha-helical ferredoxin"/>
    <property type="match status" value="1"/>
</dbReference>
<dbReference type="Pfam" id="PF07992">
    <property type="entry name" value="Pyr_redox_2"/>
    <property type="match status" value="1"/>
</dbReference>
<dbReference type="Pfam" id="PF22117">
    <property type="entry name" value="Fer4_Nqo3"/>
    <property type="match status" value="1"/>
</dbReference>
<keyword evidence="3" id="KW-0677">Repeat</keyword>
<dbReference type="SUPFAM" id="SSF54862">
    <property type="entry name" value="4Fe-4S ferredoxins"/>
    <property type="match status" value="1"/>
</dbReference>
<dbReference type="GO" id="GO:0016491">
    <property type="term" value="F:oxidoreductase activity"/>
    <property type="evidence" value="ECO:0007669"/>
    <property type="project" value="InterPro"/>
</dbReference>
<evidence type="ECO:0000256" key="1">
    <source>
        <dbReference type="ARBA" id="ARBA00022485"/>
    </source>
</evidence>
<dbReference type="InterPro" id="IPR019574">
    <property type="entry name" value="NADH_UbQ_OxRdtase_Gsu_4Fe4S-bd"/>
</dbReference>
<feature type="domain" description="4Fe-4S His(Cys)3-ligated-type" evidence="8">
    <location>
        <begin position="102"/>
        <end position="166"/>
    </location>
</feature>
<dbReference type="GO" id="GO:0046872">
    <property type="term" value="F:metal ion binding"/>
    <property type="evidence" value="ECO:0007669"/>
    <property type="project" value="UniProtKB-KW"/>
</dbReference>
<dbReference type="InterPro" id="IPR028261">
    <property type="entry name" value="DPD_II"/>
</dbReference>
<accession>A0A5K7ZPK6</accession>
<protein>
    <submittedName>
        <fullName evidence="9">Uncharacterized protein</fullName>
    </submittedName>
</protein>
<dbReference type="InterPro" id="IPR023753">
    <property type="entry name" value="FAD/NAD-binding_dom"/>
</dbReference>
<gene>
    <name evidence="9" type="ORF">DSCO28_34310</name>
</gene>
<dbReference type="InterPro" id="IPR017900">
    <property type="entry name" value="4Fe4S_Fe_S_CS"/>
</dbReference>
<evidence type="ECO:0000256" key="3">
    <source>
        <dbReference type="ARBA" id="ARBA00022737"/>
    </source>
</evidence>